<organism evidence="2">
    <name type="scientific">Brassica cretica</name>
    <name type="common">Mustard</name>
    <dbReference type="NCBI Taxonomy" id="69181"/>
    <lineage>
        <taxon>Eukaryota</taxon>
        <taxon>Viridiplantae</taxon>
        <taxon>Streptophyta</taxon>
        <taxon>Embryophyta</taxon>
        <taxon>Tracheophyta</taxon>
        <taxon>Spermatophyta</taxon>
        <taxon>Magnoliopsida</taxon>
        <taxon>eudicotyledons</taxon>
        <taxon>Gunneridae</taxon>
        <taxon>Pentapetalae</taxon>
        <taxon>rosids</taxon>
        <taxon>malvids</taxon>
        <taxon>Brassicales</taxon>
        <taxon>Brassicaceae</taxon>
        <taxon>Brassiceae</taxon>
        <taxon>Brassica</taxon>
    </lineage>
</organism>
<protein>
    <submittedName>
        <fullName evidence="2">Uncharacterized protein</fullName>
    </submittedName>
</protein>
<dbReference type="EMBL" id="QGKY02001015">
    <property type="protein sequence ID" value="KAF2570055.1"/>
    <property type="molecule type" value="Genomic_DNA"/>
</dbReference>
<accession>A0A8S9IKT4</accession>
<gene>
    <name evidence="2" type="ORF">F2Q70_00003581</name>
</gene>
<evidence type="ECO:0000256" key="1">
    <source>
        <dbReference type="SAM" id="MobiDB-lite"/>
    </source>
</evidence>
<comment type="caution">
    <text evidence="2">The sequence shown here is derived from an EMBL/GenBank/DDBJ whole genome shotgun (WGS) entry which is preliminary data.</text>
</comment>
<reference evidence="2" key="1">
    <citation type="submission" date="2019-12" db="EMBL/GenBank/DDBJ databases">
        <title>Genome sequencing and annotation of Brassica cretica.</title>
        <authorList>
            <person name="Studholme D.J."/>
            <person name="Sarris P.F."/>
        </authorList>
    </citation>
    <scope>NUCLEOTIDE SEQUENCE</scope>
    <source>
        <strain evidence="2">PFS-102/07</strain>
        <tissue evidence="2">Leaf</tissue>
    </source>
</reference>
<sequence>MIKRQLESRAEPSPSIDRRTRPSIDDDYAALQNKLELNDILESTYARLGMQQRMIGNLQHRMHAAEVNIDRQCDTRNDRPCYIQYLLLGKNTHVLLSSRPQAGPRPPGPRFRNAQDPQYRVPWYRFQEPPPAPRKGKLPIRRTFHISEYGRLPSTPTNL</sequence>
<evidence type="ECO:0000313" key="2">
    <source>
        <dbReference type="EMBL" id="KAF2570055.1"/>
    </source>
</evidence>
<name>A0A8S9IKT4_BRACR</name>
<dbReference type="AlphaFoldDB" id="A0A8S9IKT4"/>
<proteinExistence type="predicted"/>
<feature type="region of interest" description="Disordered" evidence="1">
    <location>
        <begin position="1"/>
        <end position="24"/>
    </location>
</feature>